<dbReference type="RefSeq" id="WP_218878440.1">
    <property type="nucleotide sequence ID" value="NZ_JACBYV010000001.1"/>
</dbReference>
<comment type="caution">
    <text evidence="1">The sequence shown here is derived from an EMBL/GenBank/DDBJ whole genome shotgun (WGS) entry which is preliminary data.</text>
</comment>
<dbReference type="AlphaFoldDB" id="A0A7Y9XI69"/>
<organism evidence="1 2">
    <name type="scientific">Phytopseudomonas flavescens</name>
    <dbReference type="NCBI Taxonomy" id="29435"/>
    <lineage>
        <taxon>Bacteria</taxon>
        <taxon>Pseudomonadati</taxon>
        <taxon>Pseudomonadota</taxon>
        <taxon>Gammaproteobacteria</taxon>
        <taxon>Pseudomonadales</taxon>
        <taxon>Pseudomonadaceae</taxon>
        <taxon>Phytopseudomonas</taxon>
    </lineage>
</organism>
<accession>A0A7Y9XI69</accession>
<evidence type="ECO:0008006" key="3">
    <source>
        <dbReference type="Google" id="ProtNLM"/>
    </source>
</evidence>
<evidence type="ECO:0000313" key="2">
    <source>
        <dbReference type="Proteomes" id="UP000578688"/>
    </source>
</evidence>
<reference evidence="1 2" key="1">
    <citation type="submission" date="2020-07" db="EMBL/GenBank/DDBJ databases">
        <title>Genomic analyses of the natural microbiome of Caenorhabditis elegans.</title>
        <authorList>
            <person name="Samuel B."/>
        </authorList>
    </citation>
    <scope>NUCLEOTIDE SEQUENCE [LARGE SCALE GENOMIC DNA]</scope>
    <source>
        <strain evidence="1 2">BIGb0408</strain>
    </source>
</reference>
<protein>
    <recommendedName>
        <fullName evidence="3">Short-chain dehydrogenase</fullName>
    </recommendedName>
</protein>
<keyword evidence="2" id="KW-1185">Reference proteome</keyword>
<name>A0A7Y9XI69_9GAMM</name>
<dbReference type="EMBL" id="JACBYV010000001">
    <property type="protein sequence ID" value="NYH71853.1"/>
    <property type="molecule type" value="Genomic_DNA"/>
</dbReference>
<sequence>MTDLLPLSSNPTTTAVILIDGSCSYMDLQESVEQRLRAVRGLLHSLAAMNITQADALDVQHISEAAYLLSADAWDLVRAAHKAAVREARQG</sequence>
<proteinExistence type="predicted"/>
<gene>
    <name evidence="1" type="ORF">FHR27_000463</name>
</gene>
<dbReference type="Proteomes" id="UP000578688">
    <property type="component" value="Unassembled WGS sequence"/>
</dbReference>
<evidence type="ECO:0000313" key="1">
    <source>
        <dbReference type="EMBL" id="NYH71853.1"/>
    </source>
</evidence>